<name>B0V0E6_DANRE</name>
<dbReference type="GeneID" id="100321723"/>
<keyword evidence="8 15" id="KW-0675">Receptor</keyword>
<gene>
    <name evidence="13 15 16" type="primary">si:dkey-192g7.3</name>
</gene>
<dbReference type="GO" id="GO:0009897">
    <property type="term" value="C:external side of plasma membrane"/>
    <property type="evidence" value="ECO:0000318"/>
    <property type="project" value="GO_Central"/>
</dbReference>
<evidence type="ECO:0000256" key="5">
    <source>
        <dbReference type="ARBA" id="ARBA00022989"/>
    </source>
</evidence>
<accession>B0V0E6</accession>
<dbReference type="PROSITE" id="PS50835">
    <property type="entry name" value="IG_LIKE"/>
    <property type="match status" value="1"/>
</dbReference>
<dbReference type="SUPFAM" id="SSF48726">
    <property type="entry name" value="Immunoglobulin"/>
    <property type="match status" value="1"/>
</dbReference>
<dbReference type="Gene3D" id="2.60.40.10">
    <property type="entry name" value="Immunoglobulins"/>
    <property type="match status" value="1"/>
</dbReference>
<dbReference type="InterPro" id="IPR051713">
    <property type="entry name" value="T-cell_Activation_Regulation"/>
</dbReference>
<keyword evidence="7" id="KW-1015">Disulfide bond</keyword>
<evidence type="ECO:0000259" key="12">
    <source>
        <dbReference type="PROSITE" id="PS50835"/>
    </source>
</evidence>
<keyword evidence="3 11" id="KW-0812">Transmembrane</keyword>
<dbReference type="EMBL" id="CR759841">
    <property type="status" value="NOT_ANNOTATED_CDS"/>
    <property type="molecule type" value="Genomic_DNA"/>
</dbReference>
<dbReference type="InterPro" id="IPR003599">
    <property type="entry name" value="Ig_sub"/>
</dbReference>
<evidence type="ECO:0000313" key="14">
    <source>
        <dbReference type="Proteomes" id="UP000000437"/>
    </source>
</evidence>
<evidence type="ECO:0000256" key="3">
    <source>
        <dbReference type="ARBA" id="ARBA00022692"/>
    </source>
</evidence>
<keyword evidence="14" id="KW-1185">Reference proteome</keyword>
<dbReference type="ZFIN" id="ZDB-GENE-070912-411">
    <property type="gene designation" value="si:dkey-192g7.3"/>
</dbReference>
<evidence type="ECO:0000256" key="1">
    <source>
        <dbReference type="ARBA" id="ARBA00004251"/>
    </source>
</evidence>
<evidence type="ECO:0000256" key="2">
    <source>
        <dbReference type="ARBA" id="ARBA00022475"/>
    </source>
</evidence>
<dbReference type="PhylomeDB" id="B0V0E6"/>
<keyword evidence="6 11" id="KW-0472">Membrane</keyword>
<dbReference type="GO" id="GO:0031295">
    <property type="term" value="P:T cell costimulation"/>
    <property type="evidence" value="ECO:0000318"/>
    <property type="project" value="GO_Central"/>
</dbReference>
<dbReference type="HOGENOM" id="CLU_1467720_0_0_1"/>
<dbReference type="AlphaFoldDB" id="B0V0E6"/>
<dbReference type="GO" id="GO:0007166">
    <property type="term" value="P:cell surface receptor signaling pathway"/>
    <property type="evidence" value="ECO:0000318"/>
    <property type="project" value="GO_Central"/>
</dbReference>
<evidence type="ECO:0000256" key="9">
    <source>
        <dbReference type="ARBA" id="ARBA00023180"/>
    </source>
</evidence>
<keyword evidence="4" id="KW-0732">Signal</keyword>
<dbReference type="PaxDb" id="7955-ENSDARP00000112918"/>
<evidence type="ECO:0000313" key="16">
    <source>
        <dbReference type="ZFIN" id="ZDB-GENE-070912-411"/>
    </source>
</evidence>
<dbReference type="AGR" id="ZFIN:ZDB-GENE-070912-411"/>
<proteinExistence type="predicted"/>
<dbReference type="GO" id="GO:0071222">
    <property type="term" value="P:cellular response to lipopolysaccharide"/>
    <property type="evidence" value="ECO:0000318"/>
    <property type="project" value="GO_Central"/>
</dbReference>
<keyword evidence="10" id="KW-0393">Immunoglobulin domain</keyword>
<dbReference type="InterPro" id="IPR013106">
    <property type="entry name" value="Ig_V-set"/>
</dbReference>
<dbReference type="GO" id="GO:0042102">
    <property type="term" value="P:positive regulation of T cell proliferation"/>
    <property type="evidence" value="ECO:0000318"/>
    <property type="project" value="GO_Central"/>
</dbReference>
<evidence type="ECO:0000256" key="10">
    <source>
        <dbReference type="ARBA" id="ARBA00023319"/>
    </source>
</evidence>
<evidence type="ECO:0000256" key="11">
    <source>
        <dbReference type="SAM" id="Phobius"/>
    </source>
</evidence>
<feature type="domain" description="Ig-like" evidence="12">
    <location>
        <begin position="25"/>
        <end position="107"/>
    </location>
</feature>
<dbReference type="PANTHER" id="PTHR25466">
    <property type="entry name" value="T-LYMPHOCYTE ACTIVATION ANTIGEN"/>
    <property type="match status" value="1"/>
</dbReference>
<dbReference type="InterPro" id="IPR036179">
    <property type="entry name" value="Ig-like_dom_sf"/>
</dbReference>
<reference evidence="13 14" key="1">
    <citation type="journal article" date="2013" name="Nature">
        <title>The zebrafish reference genome sequence and its relationship to the human genome.</title>
        <authorList>
            <consortium name="Genome Reference Consortium Zebrafish"/>
            <person name="Howe K."/>
            <person name="Clark M.D."/>
            <person name="Torroja C.F."/>
            <person name="Torrance J."/>
            <person name="Berthelot C."/>
            <person name="Muffato M."/>
            <person name="Collins J.E."/>
            <person name="Humphray S."/>
            <person name="McLaren K."/>
            <person name="Matthews L."/>
            <person name="McLaren S."/>
            <person name="Sealy I."/>
            <person name="Caccamo M."/>
            <person name="Churcher C."/>
            <person name="Scott C."/>
            <person name="Barrett J.C."/>
            <person name="Koch R."/>
            <person name="Rauch G.J."/>
            <person name="White S."/>
            <person name="Chow W."/>
            <person name="Kilian B."/>
            <person name="Quintais L.T."/>
            <person name="Guerra-Assuncao J.A."/>
            <person name="Zhou Y."/>
            <person name="Gu Y."/>
            <person name="Yen J."/>
            <person name="Vogel J.H."/>
            <person name="Eyre T."/>
            <person name="Redmond S."/>
            <person name="Banerjee R."/>
            <person name="Chi J."/>
            <person name="Fu B."/>
            <person name="Langley E."/>
            <person name="Maguire S.F."/>
            <person name="Laird G.K."/>
            <person name="Lloyd D."/>
            <person name="Kenyon E."/>
            <person name="Donaldson S."/>
            <person name="Sehra H."/>
            <person name="Almeida-King J."/>
            <person name="Loveland J."/>
            <person name="Trevanion S."/>
            <person name="Jones M."/>
            <person name="Quail M."/>
            <person name="Willey D."/>
            <person name="Hunt A."/>
            <person name="Burton J."/>
            <person name="Sims S."/>
            <person name="McLay K."/>
            <person name="Plumb B."/>
            <person name="Davis J."/>
            <person name="Clee C."/>
            <person name="Oliver K."/>
            <person name="Clark R."/>
            <person name="Riddle C."/>
            <person name="Elliot D."/>
            <person name="Eliott D."/>
            <person name="Threadgold G."/>
            <person name="Harden G."/>
            <person name="Ware D."/>
            <person name="Begum S."/>
            <person name="Mortimore B."/>
            <person name="Mortimer B."/>
            <person name="Kerry G."/>
            <person name="Heath P."/>
            <person name="Phillimore B."/>
            <person name="Tracey A."/>
            <person name="Corby N."/>
            <person name="Dunn M."/>
            <person name="Johnson C."/>
            <person name="Wood J."/>
            <person name="Clark S."/>
            <person name="Pelan S."/>
            <person name="Griffiths G."/>
            <person name="Smith M."/>
            <person name="Glithero R."/>
            <person name="Howden P."/>
            <person name="Barker N."/>
            <person name="Lloyd C."/>
            <person name="Stevens C."/>
            <person name="Harley J."/>
            <person name="Holt K."/>
            <person name="Panagiotidis G."/>
            <person name="Lovell J."/>
            <person name="Beasley H."/>
            <person name="Henderson C."/>
            <person name="Gordon D."/>
            <person name="Auger K."/>
            <person name="Wright D."/>
            <person name="Collins J."/>
            <person name="Raisen C."/>
            <person name="Dyer L."/>
            <person name="Leung K."/>
            <person name="Robertson L."/>
            <person name="Ambridge K."/>
            <person name="Leongamornlert D."/>
            <person name="McGuire S."/>
            <person name="Gilderthorp R."/>
            <person name="Griffiths C."/>
            <person name="Manthravadi D."/>
            <person name="Nichol S."/>
            <person name="Barker G."/>
            <person name="Whitehead S."/>
            <person name="Kay M."/>
            <person name="Brown J."/>
            <person name="Murnane C."/>
            <person name="Gray E."/>
            <person name="Humphries M."/>
            <person name="Sycamore N."/>
            <person name="Barker D."/>
            <person name="Saunders D."/>
            <person name="Wallis J."/>
            <person name="Babbage A."/>
            <person name="Hammond S."/>
            <person name="Mashreghi-Mohammadi M."/>
            <person name="Barr L."/>
            <person name="Martin S."/>
            <person name="Wray P."/>
            <person name="Ellington A."/>
            <person name="Matthews N."/>
            <person name="Ellwood M."/>
            <person name="Woodmansey R."/>
            <person name="Clark G."/>
            <person name="Cooper J."/>
            <person name="Cooper J."/>
            <person name="Tromans A."/>
            <person name="Grafham D."/>
            <person name="Skuce C."/>
            <person name="Pandian R."/>
            <person name="Andrews R."/>
            <person name="Harrison E."/>
            <person name="Kimberley A."/>
            <person name="Garnett J."/>
            <person name="Fosker N."/>
            <person name="Hall R."/>
            <person name="Garner P."/>
            <person name="Kelly D."/>
            <person name="Bird C."/>
            <person name="Palmer S."/>
            <person name="Gehring I."/>
            <person name="Berger A."/>
            <person name="Dooley C.M."/>
            <person name="Ersan-Urun Z."/>
            <person name="Eser C."/>
            <person name="Geiger H."/>
            <person name="Geisler M."/>
            <person name="Karotki L."/>
            <person name="Kirn A."/>
            <person name="Konantz J."/>
            <person name="Konantz M."/>
            <person name="Oberlander M."/>
            <person name="Rudolph-Geiger S."/>
            <person name="Teucke M."/>
            <person name="Lanz C."/>
            <person name="Raddatz G."/>
            <person name="Osoegawa K."/>
            <person name="Zhu B."/>
            <person name="Rapp A."/>
            <person name="Widaa S."/>
            <person name="Langford C."/>
            <person name="Yang F."/>
            <person name="Schuster S.C."/>
            <person name="Carter N.P."/>
            <person name="Harrow J."/>
            <person name="Ning Z."/>
            <person name="Herrero J."/>
            <person name="Searle S.M."/>
            <person name="Enright A."/>
            <person name="Geisler R."/>
            <person name="Plasterk R.H."/>
            <person name="Lee C."/>
            <person name="Westerfield M."/>
            <person name="de Jong P.J."/>
            <person name="Zon L.I."/>
            <person name="Postlethwait J.H."/>
            <person name="Nusslein-Volhard C."/>
            <person name="Hubbard T.J."/>
            <person name="Roest Crollius H."/>
            <person name="Rogers J."/>
            <person name="Stemple D.L."/>
        </authorList>
    </citation>
    <scope>NUCLEOTIDE SEQUENCE [LARGE SCALE GENOMIC DNA]</scope>
    <source>
        <strain evidence="13">Tuebingen</strain>
    </source>
</reference>
<sequence length="184" mass="20505">MILILLTLLLFTSGSVVELKSGFIGQDVLLPCICSNDPDELIWQNGNVIVNGYSKDEIIIDAFYKDRTQLFLNNEKGNCSLLLLNITLKDEGVYTCHLIVSVSPRVSKTTKLKVNLTVSEKASTHDYRNEPSREESATAVSISVPILVVAGLLAIVLLVLLLRRRHRRNNDTYVPAQNKIPEEV</sequence>
<evidence type="ECO:0000256" key="6">
    <source>
        <dbReference type="ARBA" id="ARBA00023136"/>
    </source>
</evidence>
<reference evidence="13" key="2">
    <citation type="submission" date="2013-08" db="UniProtKB">
        <authorList>
            <consortium name="Ensembl"/>
        </authorList>
    </citation>
    <scope>IDENTIFICATION</scope>
    <source>
        <strain evidence="13">Tuebingen</strain>
    </source>
</reference>
<dbReference type="Ensembl" id="ENSDART00000142688.2">
    <property type="protein sequence ID" value="ENSDARP00000112918.1"/>
    <property type="gene ID" value="ENSDARG00000094012.2"/>
</dbReference>
<reference evidence="15" key="3">
    <citation type="submission" date="2025-04" db="UniProtKB">
        <authorList>
            <consortium name="RefSeq"/>
        </authorList>
    </citation>
    <scope>IDENTIFICATION</scope>
    <source>
        <strain evidence="15">Tuebingen</strain>
    </source>
</reference>
<dbReference type="Bgee" id="ENSDARG00000094012">
    <property type="expression patterns" value="Expressed in spleen and 17 other cell types or tissues"/>
</dbReference>
<dbReference type="OMA" id="ASTHDYR"/>
<evidence type="ECO:0000313" key="15">
    <source>
        <dbReference type="RefSeq" id="XP_009303125.1"/>
    </source>
</evidence>
<dbReference type="GeneTree" id="ENSGT00720000109997"/>
<dbReference type="RefSeq" id="XP_009303125.1">
    <property type="nucleotide sequence ID" value="XM_009304850.4"/>
</dbReference>
<keyword evidence="9" id="KW-0325">Glycoprotein</keyword>
<evidence type="ECO:0000313" key="13">
    <source>
        <dbReference type="Ensembl" id="ENSDARP00000112918"/>
    </source>
</evidence>
<protein>
    <submittedName>
        <fullName evidence="15">Hepatitis A virus cellular receptor 2</fullName>
    </submittedName>
    <submittedName>
        <fullName evidence="13">Si:dkey-192g7.3</fullName>
    </submittedName>
</protein>
<dbReference type="InterPro" id="IPR007110">
    <property type="entry name" value="Ig-like_dom"/>
</dbReference>
<dbReference type="KEGG" id="dre:100321723"/>
<keyword evidence="2" id="KW-1003">Cell membrane</keyword>
<dbReference type="SMR" id="B0V0E6"/>
<evidence type="ECO:0000256" key="7">
    <source>
        <dbReference type="ARBA" id="ARBA00023157"/>
    </source>
</evidence>
<dbReference type="InterPro" id="IPR013783">
    <property type="entry name" value="Ig-like_fold"/>
</dbReference>
<accession>A0A8M3AW76</accession>
<keyword evidence="5 11" id="KW-1133">Transmembrane helix</keyword>
<dbReference type="GO" id="GO:0006955">
    <property type="term" value="P:immune response"/>
    <property type="evidence" value="ECO:0000318"/>
    <property type="project" value="GO_Central"/>
</dbReference>
<comment type="subcellular location">
    <subcellularLocation>
        <location evidence="1">Cell membrane</location>
        <topology evidence="1">Single-pass type I membrane protein</topology>
    </subcellularLocation>
</comment>
<evidence type="ECO:0000256" key="8">
    <source>
        <dbReference type="ARBA" id="ARBA00023170"/>
    </source>
</evidence>
<dbReference type="Proteomes" id="UP000000437">
    <property type="component" value="Chromosome 9"/>
</dbReference>
<dbReference type="PANTHER" id="PTHR25466:SF14">
    <property type="entry name" value="BUTYROPHILIN SUBFAMILY 2 MEMBER A2-LIKE-RELATED"/>
    <property type="match status" value="1"/>
</dbReference>
<dbReference type="OrthoDB" id="8962472at2759"/>
<organism evidence="13">
    <name type="scientific">Danio rerio</name>
    <name type="common">Zebrafish</name>
    <name type="synonym">Brachydanio rerio</name>
    <dbReference type="NCBI Taxonomy" id="7955"/>
    <lineage>
        <taxon>Eukaryota</taxon>
        <taxon>Metazoa</taxon>
        <taxon>Chordata</taxon>
        <taxon>Craniata</taxon>
        <taxon>Vertebrata</taxon>
        <taxon>Euteleostomi</taxon>
        <taxon>Actinopterygii</taxon>
        <taxon>Neopterygii</taxon>
        <taxon>Teleostei</taxon>
        <taxon>Ostariophysi</taxon>
        <taxon>Cypriniformes</taxon>
        <taxon>Danionidae</taxon>
        <taxon>Danioninae</taxon>
        <taxon>Danio</taxon>
    </lineage>
</organism>
<dbReference type="SMART" id="SM00409">
    <property type="entry name" value="IG"/>
    <property type="match status" value="1"/>
</dbReference>
<feature type="transmembrane region" description="Helical" evidence="11">
    <location>
        <begin position="142"/>
        <end position="162"/>
    </location>
</feature>
<evidence type="ECO:0000256" key="4">
    <source>
        <dbReference type="ARBA" id="ARBA00022729"/>
    </source>
</evidence>
<dbReference type="GO" id="GO:0042130">
    <property type="term" value="P:negative regulation of T cell proliferation"/>
    <property type="evidence" value="ECO:0000318"/>
    <property type="project" value="GO_Central"/>
</dbReference>
<dbReference type="Pfam" id="PF07686">
    <property type="entry name" value="V-set"/>
    <property type="match status" value="1"/>
</dbReference>